<keyword evidence="2" id="KW-0812">Transmembrane</keyword>
<organism evidence="2 3">
    <name type="scientific">Marisediminitalea aggregata</name>
    <dbReference type="NCBI Taxonomy" id="634436"/>
    <lineage>
        <taxon>Bacteria</taxon>
        <taxon>Pseudomonadati</taxon>
        <taxon>Pseudomonadota</taxon>
        <taxon>Gammaproteobacteria</taxon>
        <taxon>Alteromonadales</taxon>
        <taxon>Alteromonadaceae</taxon>
        <taxon>Marisediminitalea</taxon>
    </lineage>
</organism>
<sequence>MNNVSQFNSKETIQAKACEWIAAIDRGLSAEESAALQEWMAANPSHQKMLFEMARLWDDMSVMHALQGLVTYQPHKTPRRVNKWLAAAAVLAVSVTGALSWNMLSAIEPTETVASVTQESATEIGEQKTVLLADGSKVFLNTDTQIRVNFYPGFRQIELLKGEAHFDVAHDPARPFTVFAGENAVTAVGTAFNMEFTRDNAFELVVTEGKVRVSQQSVSDSTTTAERNRAPLPIELEGVMVFAGEQALVKESVSARTALTQSEIAQSLAWQDGQIVFTGQQLNKALDEISRYTQVKFVIDDDRIIDTRIAGYFRVGDINGLLAALENSFDIQSYQDAEQNIHLHRADSSI</sequence>
<dbReference type="EMBL" id="FQWD01000002">
    <property type="protein sequence ID" value="SHG02116.1"/>
    <property type="molecule type" value="Genomic_DNA"/>
</dbReference>
<dbReference type="Proteomes" id="UP000184520">
    <property type="component" value="Unassembled WGS sequence"/>
</dbReference>
<dbReference type="RefSeq" id="WP_073318807.1">
    <property type="nucleotide sequence ID" value="NZ_FQWD01000002.1"/>
</dbReference>
<reference evidence="3" key="1">
    <citation type="submission" date="2016-11" db="EMBL/GenBank/DDBJ databases">
        <authorList>
            <person name="Varghese N."/>
            <person name="Submissions S."/>
        </authorList>
    </citation>
    <scope>NUCLEOTIDE SEQUENCE [LARGE SCALE GENOMIC DNA]</scope>
    <source>
        <strain evidence="3">CGMCC 1.8995</strain>
    </source>
</reference>
<dbReference type="Pfam" id="PF04773">
    <property type="entry name" value="FecR"/>
    <property type="match status" value="1"/>
</dbReference>
<dbReference type="STRING" id="634436.SAMN05216361_0980"/>
<dbReference type="PANTHER" id="PTHR30273">
    <property type="entry name" value="PERIPLASMIC SIGNAL SENSOR AND SIGMA FACTOR ACTIVATOR FECR-RELATED"/>
    <property type="match status" value="1"/>
</dbReference>
<keyword evidence="2" id="KW-0472">Membrane</keyword>
<dbReference type="GO" id="GO:0016989">
    <property type="term" value="F:sigma factor antagonist activity"/>
    <property type="evidence" value="ECO:0007669"/>
    <property type="project" value="TreeGrafter"/>
</dbReference>
<dbReference type="PANTHER" id="PTHR30273:SF2">
    <property type="entry name" value="PROTEIN FECR"/>
    <property type="match status" value="1"/>
</dbReference>
<accession>A0A1M5GEI8</accession>
<feature type="domain" description="FecR protein" evidence="1">
    <location>
        <begin position="121"/>
        <end position="212"/>
    </location>
</feature>
<evidence type="ECO:0000259" key="1">
    <source>
        <dbReference type="Pfam" id="PF04773"/>
    </source>
</evidence>
<evidence type="ECO:0000313" key="2">
    <source>
        <dbReference type="EMBL" id="SHG02116.1"/>
    </source>
</evidence>
<dbReference type="OrthoDB" id="9771237at2"/>
<dbReference type="PIRSF" id="PIRSF018266">
    <property type="entry name" value="FecR"/>
    <property type="match status" value="1"/>
</dbReference>
<protein>
    <submittedName>
        <fullName evidence="2">Transmembrane sensor</fullName>
    </submittedName>
</protein>
<dbReference type="InterPro" id="IPR012373">
    <property type="entry name" value="Ferrdict_sens_TM"/>
</dbReference>
<proteinExistence type="predicted"/>
<dbReference type="Gene3D" id="3.55.50.30">
    <property type="match status" value="1"/>
</dbReference>
<name>A0A1M5GEI8_9ALTE</name>
<keyword evidence="3" id="KW-1185">Reference proteome</keyword>
<dbReference type="InterPro" id="IPR006860">
    <property type="entry name" value="FecR"/>
</dbReference>
<dbReference type="Gene3D" id="2.60.120.1440">
    <property type="match status" value="1"/>
</dbReference>
<dbReference type="AlphaFoldDB" id="A0A1M5GEI8"/>
<gene>
    <name evidence="2" type="ORF">SAMN05216361_0980</name>
</gene>
<evidence type="ECO:0000313" key="3">
    <source>
        <dbReference type="Proteomes" id="UP000184520"/>
    </source>
</evidence>